<gene>
    <name evidence="4" type="ORF">AXK60_15905</name>
    <name evidence="3" type="ORF">AXK61_17220</name>
</gene>
<reference evidence="4" key="1">
    <citation type="submission" date="2016-02" db="EMBL/GenBank/DDBJ databases">
        <authorList>
            <person name="Teng J.L."/>
            <person name="Yang Y."/>
            <person name="Huang Y."/>
            <person name="Guo F."/>
            <person name="Wei W."/>
            <person name="Chen J.H."/>
            <person name="Wong S.Y."/>
            <person name="Lau S.K."/>
            <person name="Woo P.C."/>
        </authorList>
    </citation>
    <scope>NUCLEOTIDE SEQUENCE</scope>
    <source>
        <strain evidence="4">JCM 15929</strain>
    </source>
</reference>
<dbReference type="EMBL" id="LSRE01000009">
    <property type="protein sequence ID" value="KXO99566.1"/>
    <property type="molecule type" value="Genomic_DNA"/>
</dbReference>
<evidence type="ECO:0000256" key="2">
    <source>
        <dbReference type="RuleBase" id="RU362080"/>
    </source>
</evidence>
<protein>
    <recommendedName>
        <fullName evidence="2">Antitoxin</fullName>
    </recommendedName>
</protein>
<dbReference type="Pfam" id="PF02604">
    <property type="entry name" value="PhdYeFM_antitox"/>
    <property type="match status" value="1"/>
</dbReference>
<evidence type="ECO:0000256" key="1">
    <source>
        <dbReference type="ARBA" id="ARBA00009981"/>
    </source>
</evidence>
<dbReference type="InterPro" id="IPR036165">
    <property type="entry name" value="YefM-like_sf"/>
</dbReference>
<dbReference type="RefSeq" id="WP_068573992.1">
    <property type="nucleotide sequence ID" value="NZ_LSRE01000009.1"/>
</dbReference>
<name>A0A137ZYS7_9ACTN</name>
<accession>A0A137ZYS7</accession>
<dbReference type="NCBIfam" id="TIGR01552">
    <property type="entry name" value="phd_fam"/>
    <property type="match status" value="1"/>
</dbReference>
<dbReference type="SUPFAM" id="SSF143120">
    <property type="entry name" value="YefM-like"/>
    <property type="match status" value="1"/>
</dbReference>
<sequence>MGSAEFNIYAAKTQFSRLVARAEQGDKMTITRNGKPVARIVPYFPDHPARRPGAWAGVEIADDFDDLTDQELKDWYGE</sequence>
<comment type="function">
    <text evidence="2">Antitoxin component of a type II toxin-antitoxin (TA) system.</text>
</comment>
<dbReference type="EMBL" id="LSRF01000058">
    <property type="protein sequence ID" value="KXP03322.1"/>
    <property type="molecule type" value="Genomic_DNA"/>
</dbReference>
<dbReference type="Proteomes" id="UP000070409">
    <property type="component" value="Unassembled WGS sequence"/>
</dbReference>
<organism evidence="4 5">
    <name type="scientific">Tsukamurella pseudospumae</name>
    <dbReference type="NCBI Taxonomy" id="239498"/>
    <lineage>
        <taxon>Bacteria</taxon>
        <taxon>Bacillati</taxon>
        <taxon>Actinomycetota</taxon>
        <taxon>Actinomycetes</taxon>
        <taxon>Mycobacteriales</taxon>
        <taxon>Tsukamurellaceae</taxon>
        <taxon>Tsukamurella</taxon>
    </lineage>
</organism>
<dbReference type="AlphaFoldDB" id="A0A137ZYS7"/>
<evidence type="ECO:0000313" key="6">
    <source>
        <dbReference type="Proteomes" id="UP000070409"/>
    </source>
</evidence>
<dbReference type="Proteomes" id="UP000070258">
    <property type="component" value="Unassembled WGS sequence"/>
</dbReference>
<comment type="similarity">
    <text evidence="1 2">Belongs to the phD/YefM antitoxin family.</text>
</comment>
<proteinExistence type="inferred from homology"/>
<dbReference type="STRING" id="239498.AXK60_15905"/>
<keyword evidence="6" id="KW-1185">Reference proteome</keyword>
<reference evidence="3 6" key="3">
    <citation type="submission" date="2016-02" db="EMBL/GenBank/DDBJ databases">
        <authorList>
            <person name="Teng J.L."/>
            <person name="Tang Y."/>
            <person name="Huang Y."/>
            <person name="Guo F."/>
            <person name="Wei W."/>
            <person name="Chen J.H."/>
            <person name="Wong S.Y."/>
            <person name="Lau S.K."/>
            <person name="Woo P.C."/>
        </authorList>
    </citation>
    <scope>NUCLEOTIDE SEQUENCE [LARGE SCALE GENOMIC DNA]</scope>
    <source>
        <strain evidence="3 6">JCM 13375</strain>
    </source>
</reference>
<dbReference type="InterPro" id="IPR006442">
    <property type="entry name" value="Antitoxin_Phd/YefM"/>
</dbReference>
<reference evidence="5" key="2">
    <citation type="submission" date="2016-02" db="EMBL/GenBank/DDBJ databases">
        <authorList>
            <person name="Wen L."/>
            <person name="He K."/>
            <person name="Yang H."/>
        </authorList>
    </citation>
    <scope>NUCLEOTIDE SEQUENCE [LARGE SCALE GENOMIC DNA]</scope>
    <source>
        <strain evidence="5">JCM 15929</strain>
    </source>
</reference>
<dbReference type="Gene3D" id="3.40.1620.10">
    <property type="entry name" value="YefM-like domain"/>
    <property type="match status" value="1"/>
</dbReference>
<comment type="caution">
    <text evidence="4">The sequence shown here is derived from an EMBL/GenBank/DDBJ whole genome shotgun (WGS) entry which is preliminary data.</text>
</comment>
<evidence type="ECO:0000313" key="5">
    <source>
        <dbReference type="Proteomes" id="UP000070258"/>
    </source>
</evidence>
<dbReference type="OrthoDB" id="557859at2"/>
<evidence type="ECO:0000313" key="3">
    <source>
        <dbReference type="EMBL" id="KXO99566.1"/>
    </source>
</evidence>
<evidence type="ECO:0000313" key="4">
    <source>
        <dbReference type="EMBL" id="KXP03322.1"/>
    </source>
</evidence>